<comment type="caution">
    <text evidence="4">The sequence shown here is derived from an EMBL/GenBank/DDBJ whole genome shotgun (WGS) entry which is preliminary data.</text>
</comment>
<evidence type="ECO:0000256" key="1">
    <source>
        <dbReference type="SAM" id="MobiDB-lite"/>
    </source>
</evidence>
<sequence>MRAAAVAAVLSPAAAAAASTSPVAVPFSLSDAEGRDLVAEAAALLHPRGLRGRGRSAPPRLWAALSPTPPLRLQFEAHGRLTDLRLYRAAPVFASNAVVVAEGRELPLAAKQPVFRSKGHTAVLSAVGRRMLGAVWIRGELLDIEADPATGRLTVDGLTGGGERSATVWNSTGPGGRRLEFAPDNIERWTDCYAYDGATRVLSMGVAVGTRLYTAEGILGSVDDTLDWLQSVFAKANLVYTPQVNFVLTISDVYIPHASGETESWDDCALGISSQLSEFSRWGQRSRQGLWHLFDNCYDMWPGGAIGLAYVGHANAGICAMDQATFNIGSGSCVDCYANTGVTWYSSNAWKTFAHEIGHNFGADHAFDNGQGTTGGIMDYGDGTLNGIFQFNTNFTKEDICTVISHRVNEGCDAITTYAPVCGDGLVDEGEECECDVGTSCAFCESCFLTKGSQCTPEGGDSECCTSSGLFEGSSTLCTMPGGGGTGFCQLGTCKSSLCTGGYDILADFCGLHAGNECKVKCMYNDECDTLSWLYWVGGDPVNRRYDGALCNDGAGTCISGECVLAPTPSPTTPPSDARVTTSGCACQQSWSYRGASCVDHCCNPDGDARGEWCFTAGDCGATLWETCAADPRAAAPTPGPPPAPSPSPTATPAPTAPQSGGADTTTTPSSPSDLGASTAPTTSTGTTESVAGAGAPEGGPGDAEQEAEPDADSESLTGAPTSSAPQGGGPTATDSPEGWPGNPETGSELDADVEPDWAPRSADLKASALLAIAAGVAAATCG</sequence>
<dbReference type="InterPro" id="IPR001762">
    <property type="entry name" value="Disintegrin_dom"/>
</dbReference>
<feature type="compositionally biased region" description="Polar residues" evidence="1">
    <location>
        <begin position="715"/>
        <end position="726"/>
    </location>
</feature>
<name>A0ABN9UFF8_9DINO</name>
<evidence type="ECO:0000259" key="3">
    <source>
        <dbReference type="PROSITE" id="PS50214"/>
    </source>
</evidence>
<evidence type="ECO:0000313" key="5">
    <source>
        <dbReference type="Proteomes" id="UP001189429"/>
    </source>
</evidence>
<feature type="domain" description="Disintegrin" evidence="3">
    <location>
        <begin position="419"/>
        <end position="501"/>
    </location>
</feature>
<dbReference type="PROSITE" id="PS50214">
    <property type="entry name" value="DISINTEGRIN_2"/>
    <property type="match status" value="1"/>
</dbReference>
<proteinExistence type="predicted"/>
<evidence type="ECO:0000256" key="2">
    <source>
        <dbReference type="SAM" id="SignalP"/>
    </source>
</evidence>
<keyword evidence="2" id="KW-0732">Signal</keyword>
<dbReference type="PANTHER" id="PTHR45702:SF2">
    <property type="entry name" value="KUZBANIAN, ISOFORM A"/>
    <property type="match status" value="1"/>
</dbReference>
<feature type="chain" id="PRO_5046460172" description="Disintegrin domain-containing protein" evidence="2">
    <location>
        <begin position="19"/>
        <end position="783"/>
    </location>
</feature>
<dbReference type="SUPFAM" id="SSF55486">
    <property type="entry name" value="Metalloproteases ('zincins'), catalytic domain"/>
    <property type="match status" value="1"/>
</dbReference>
<dbReference type="EMBL" id="CAUYUJ010015806">
    <property type="protein sequence ID" value="CAK0858281.1"/>
    <property type="molecule type" value="Genomic_DNA"/>
</dbReference>
<evidence type="ECO:0000313" key="4">
    <source>
        <dbReference type="EMBL" id="CAK0858281.1"/>
    </source>
</evidence>
<dbReference type="Pfam" id="PF13688">
    <property type="entry name" value="Reprolysin_5"/>
    <property type="match status" value="1"/>
</dbReference>
<organism evidence="4 5">
    <name type="scientific">Prorocentrum cordatum</name>
    <dbReference type="NCBI Taxonomy" id="2364126"/>
    <lineage>
        <taxon>Eukaryota</taxon>
        <taxon>Sar</taxon>
        <taxon>Alveolata</taxon>
        <taxon>Dinophyceae</taxon>
        <taxon>Prorocentrales</taxon>
        <taxon>Prorocentraceae</taxon>
        <taxon>Prorocentrum</taxon>
    </lineage>
</organism>
<dbReference type="PANTHER" id="PTHR45702">
    <property type="entry name" value="ADAM10/ADAM17 METALLOPEPTIDASE FAMILY MEMBER"/>
    <property type="match status" value="1"/>
</dbReference>
<keyword evidence="5" id="KW-1185">Reference proteome</keyword>
<gene>
    <name evidence="4" type="ORF">PCOR1329_LOCUS48121</name>
</gene>
<accession>A0ABN9UFF8</accession>
<feature type="compositionally biased region" description="Pro residues" evidence="1">
    <location>
        <begin position="638"/>
        <end position="656"/>
    </location>
</feature>
<dbReference type="Proteomes" id="UP001189429">
    <property type="component" value="Unassembled WGS sequence"/>
</dbReference>
<dbReference type="Gene3D" id="3.40.390.10">
    <property type="entry name" value="Collagenase (Catalytic Domain)"/>
    <property type="match status" value="1"/>
</dbReference>
<dbReference type="InterPro" id="IPR024079">
    <property type="entry name" value="MetalloPept_cat_dom_sf"/>
</dbReference>
<reference evidence="4" key="1">
    <citation type="submission" date="2023-10" db="EMBL/GenBank/DDBJ databases">
        <authorList>
            <person name="Chen Y."/>
            <person name="Shah S."/>
            <person name="Dougan E. K."/>
            <person name="Thang M."/>
            <person name="Chan C."/>
        </authorList>
    </citation>
    <scope>NUCLEOTIDE SEQUENCE [LARGE SCALE GENOMIC DNA]</scope>
</reference>
<dbReference type="InterPro" id="IPR051489">
    <property type="entry name" value="ADAM_Metalloproteinase"/>
</dbReference>
<feature type="compositionally biased region" description="Low complexity" evidence="1">
    <location>
        <begin position="657"/>
        <end position="695"/>
    </location>
</feature>
<protein>
    <recommendedName>
        <fullName evidence="3">Disintegrin domain-containing protein</fullName>
    </recommendedName>
</protein>
<feature type="compositionally biased region" description="Acidic residues" evidence="1">
    <location>
        <begin position="704"/>
        <end position="714"/>
    </location>
</feature>
<feature type="region of interest" description="Disordered" evidence="1">
    <location>
        <begin position="632"/>
        <end position="759"/>
    </location>
</feature>
<feature type="signal peptide" evidence="2">
    <location>
        <begin position="1"/>
        <end position="18"/>
    </location>
</feature>